<dbReference type="InterPro" id="IPR028098">
    <property type="entry name" value="Glyco_trans_4-like_N"/>
</dbReference>
<sequence>MHILFFTDISPFPQNGGERIRSYYLIKALSQLGYEVIAVVRNVENVDLESHHLPNVTFLTYETKEFDLLTRITGKQYFQRSPAVLEIFRKICQDYPIAAAFLDYGYVGHYISFFKSRHIPVILGTHNAQPMITWQLPSASLRDRIRKLQLFSMEKLHERLYFNKADAVLVVSDDDHAYHTRFLPERKVFTVPNFLDQRDYHLFGKKQQQVLVMTANFGVYMNFAGLKWFIENVWDKELAARYDLWLVGRGSKEALKSITGKEEYQNIVAFGKVDDVKWYISVASAVIIPLIHGSGTRLKCLEAMALRTPIISTSKGVEGVKSKHFIIADEPSDFKQSLLNFDSDTDNGALLQEDFQREYSLEVNRHRLQQIINYAVRGKIQVYAHPA</sequence>
<dbReference type="AlphaFoldDB" id="A0A1H4BNW7"/>
<evidence type="ECO:0000313" key="3">
    <source>
        <dbReference type="EMBL" id="SEA49831.1"/>
    </source>
</evidence>
<dbReference type="EMBL" id="FNRL01000008">
    <property type="protein sequence ID" value="SEA49831.1"/>
    <property type="molecule type" value="Genomic_DNA"/>
</dbReference>
<dbReference type="SUPFAM" id="SSF53756">
    <property type="entry name" value="UDP-Glycosyltransferase/glycogen phosphorylase"/>
    <property type="match status" value="1"/>
</dbReference>
<dbReference type="GO" id="GO:0016757">
    <property type="term" value="F:glycosyltransferase activity"/>
    <property type="evidence" value="ECO:0007669"/>
    <property type="project" value="TreeGrafter"/>
</dbReference>
<organism evidence="3 4">
    <name type="scientific">Chitinophaga terrae</name>
    <name type="common">ex Kim and Jung 2007</name>
    <dbReference type="NCBI Taxonomy" id="408074"/>
    <lineage>
        <taxon>Bacteria</taxon>
        <taxon>Pseudomonadati</taxon>
        <taxon>Bacteroidota</taxon>
        <taxon>Chitinophagia</taxon>
        <taxon>Chitinophagales</taxon>
        <taxon>Chitinophagaceae</taxon>
        <taxon>Chitinophaga</taxon>
    </lineage>
</organism>
<evidence type="ECO:0000313" key="4">
    <source>
        <dbReference type="Proteomes" id="UP000199656"/>
    </source>
</evidence>
<dbReference type="GO" id="GO:0009103">
    <property type="term" value="P:lipopolysaccharide biosynthetic process"/>
    <property type="evidence" value="ECO:0007669"/>
    <property type="project" value="TreeGrafter"/>
</dbReference>
<keyword evidence="4" id="KW-1185">Reference proteome</keyword>
<dbReference type="Proteomes" id="UP000199656">
    <property type="component" value="Unassembled WGS sequence"/>
</dbReference>
<dbReference type="STRING" id="408074.SAMN05660909_02197"/>
<keyword evidence="1 3" id="KW-0808">Transferase</keyword>
<gene>
    <name evidence="3" type="ORF">SAMN05660909_02197</name>
</gene>
<dbReference type="CDD" id="cd03801">
    <property type="entry name" value="GT4_PimA-like"/>
    <property type="match status" value="1"/>
</dbReference>
<name>A0A1H4BNW7_9BACT</name>
<dbReference type="RefSeq" id="WP_089761506.1">
    <property type="nucleotide sequence ID" value="NZ_BKAT01000011.1"/>
</dbReference>
<dbReference type="Pfam" id="PF13692">
    <property type="entry name" value="Glyco_trans_1_4"/>
    <property type="match status" value="1"/>
</dbReference>
<dbReference type="Gene3D" id="3.40.50.2000">
    <property type="entry name" value="Glycogen Phosphorylase B"/>
    <property type="match status" value="2"/>
</dbReference>
<feature type="domain" description="Glycosyltransferase subfamily 4-like N-terminal" evidence="2">
    <location>
        <begin position="21"/>
        <end position="196"/>
    </location>
</feature>
<evidence type="ECO:0000256" key="1">
    <source>
        <dbReference type="ARBA" id="ARBA00022679"/>
    </source>
</evidence>
<dbReference type="Pfam" id="PF13439">
    <property type="entry name" value="Glyco_transf_4"/>
    <property type="match status" value="1"/>
</dbReference>
<protein>
    <submittedName>
        <fullName evidence="3">Glycosyltransferase involved in cell wall bisynthesis</fullName>
    </submittedName>
</protein>
<dbReference type="PANTHER" id="PTHR46401:SF2">
    <property type="entry name" value="GLYCOSYLTRANSFERASE WBBK-RELATED"/>
    <property type="match status" value="1"/>
</dbReference>
<proteinExistence type="predicted"/>
<accession>A0A1H4BNW7</accession>
<reference evidence="4" key="1">
    <citation type="submission" date="2016-10" db="EMBL/GenBank/DDBJ databases">
        <authorList>
            <person name="Varghese N."/>
            <person name="Submissions S."/>
        </authorList>
    </citation>
    <scope>NUCLEOTIDE SEQUENCE [LARGE SCALE GENOMIC DNA]</scope>
    <source>
        <strain evidence="4">DSM 23920</strain>
    </source>
</reference>
<dbReference type="OrthoDB" id="9807209at2"/>
<evidence type="ECO:0000259" key="2">
    <source>
        <dbReference type="Pfam" id="PF13439"/>
    </source>
</evidence>
<dbReference type="PANTHER" id="PTHR46401">
    <property type="entry name" value="GLYCOSYLTRANSFERASE WBBK-RELATED"/>
    <property type="match status" value="1"/>
</dbReference>